<keyword evidence="5" id="KW-0479">Metal-binding</keyword>
<dbReference type="EC" id="2.8.1.7" evidence="3"/>
<reference evidence="10" key="1">
    <citation type="journal article" date="2015" name="Nature">
        <title>Complex archaea that bridge the gap between prokaryotes and eukaryotes.</title>
        <authorList>
            <person name="Spang A."/>
            <person name="Saw J.H."/>
            <person name="Jorgensen S.L."/>
            <person name="Zaremba-Niedzwiedzka K."/>
            <person name="Martijn J."/>
            <person name="Lind A.E."/>
            <person name="van Eijk R."/>
            <person name="Schleper C."/>
            <person name="Guy L."/>
            <person name="Ettema T.J."/>
        </authorList>
    </citation>
    <scope>NUCLEOTIDE SEQUENCE</scope>
</reference>
<dbReference type="Gene3D" id="3.40.640.10">
    <property type="entry name" value="Type I PLP-dependent aspartate aminotransferase-like (Major domain)"/>
    <property type="match status" value="1"/>
</dbReference>
<dbReference type="AlphaFoldDB" id="A0A0F9NA92"/>
<feature type="domain" description="Aminotransferase class V" evidence="9">
    <location>
        <begin position="7"/>
        <end position="311"/>
    </location>
</feature>
<comment type="cofactor">
    <cofactor evidence="1">
        <name>pyridoxal 5'-phosphate</name>
        <dbReference type="ChEBI" id="CHEBI:597326"/>
    </cofactor>
</comment>
<gene>
    <name evidence="10" type="ORF">LCGC14_1286540</name>
</gene>
<protein>
    <recommendedName>
        <fullName evidence="3">cysteine desulfurase</fullName>
        <ecNumber evidence="3">2.8.1.7</ecNumber>
    </recommendedName>
</protein>
<dbReference type="InterPro" id="IPR000192">
    <property type="entry name" value="Aminotrans_V_dom"/>
</dbReference>
<dbReference type="InterPro" id="IPR015421">
    <property type="entry name" value="PyrdxlP-dep_Trfase_major"/>
</dbReference>
<evidence type="ECO:0000313" key="10">
    <source>
        <dbReference type="EMBL" id="KKM85685.1"/>
    </source>
</evidence>
<dbReference type="PROSITE" id="PS00595">
    <property type="entry name" value="AA_TRANSFER_CLASS_5"/>
    <property type="match status" value="1"/>
</dbReference>
<evidence type="ECO:0000256" key="6">
    <source>
        <dbReference type="ARBA" id="ARBA00022898"/>
    </source>
</evidence>
<dbReference type="SUPFAM" id="SSF53383">
    <property type="entry name" value="PLP-dependent transferases"/>
    <property type="match status" value="1"/>
</dbReference>
<dbReference type="PANTHER" id="PTHR11601:SF34">
    <property type="entry name" value="CYSTEINE DESULFURASE"/>
    <property type="match status" value="1"/>
</dbReference>
<proteinExistence type="inferred from homology"/>
<dbReference type="InterPro" id="IPR020578">
    <property type="entry name" value="Aminotrans_V_PyrdxlP_BS"/>
</dbReference>
<keyword evidence="7" id="KW-0408">Iron</keyword>
<accession>A0A0F9NA92</accession>
<evidence type="ECO:0000256" key="4">
    <source>
        <dbReference type="ARBA" id="ARBA00022679"/>
    </source>
</evidence>
<comment type="similarity">
    <text evidence="2">Belongs to the class-V pyridoxal-phosphate-dependent aminotransferase family. NifS/IscS subfamily.</text>
</comment>
<evidence type="ECO:0000256" key="2">
    <source>
        <dbReference type="ARBA" id="ARBA00006490"/>
    </source>
</evidence>
<keyword evidence="6" id="KW-0663">Pyridoxal phosphate</keyword>
<dbReference type="GO" id="GO:0051536">
    <property type="term" value="F:iron-sulfur cluster binding"/>
    <property type="evidence" value="ECO:0007669"/>
    <property type="project" value="UniProtKB-KW"/>
</dbReference>
<dbReference type="EMBL" id="LAZR01007371">
    <property type="protein sequence ID" value="KKM85685.1"/>
    <property type="molecule type" value="Genomic_DNA"/>
</dbReference>
<evidence type="ECO:0000256" key="3">
    <source>
        <dbReference type="ARBA" id="ARBA00012239"/>
    </source>
</evidence>
<dbReference type="InterPro" id="IPR015424">
    <property type="entry name" value="PyrdxlP-dep_Trfase"/>
</dbReference>
<organism evidence="10">
    <name type="scientific">marine sediment metagenome</name>
    <dbReference type="NCBI Taxonomy" id="412755"/>
    <lineage>
        <taxon>unclassified sequences</taxon>
        <taxon>metagenomes</taxon>
        <taxon>ecological metagenomes</taxon>
    </lineage>
</organism>
<evidence type="ECO:0000259" key="9">
    <source>
        <dbReference type="Pfam" id="PF00266"/>
    </source>
</evidence>
<dbReference type="Gene3D" id="3.90.1150.10">
    <property type="entry name" value="Aspartate Aminotransferase, domain 1"/>
    <property type="match status" value="1"/>
</dbReference>
<keyword evidence="8" id="KW-0411">Iron-sulfur</keyword>
<dbReference type="InterPro" id="IPR015422">
    <property type="entry name" value="PyrdxlP-dep_Trfase_small"/>
</dbReference>
<evidence type="ECO:0000256" key="1">
    <source>
        <dbReference type="ARBA" id="ARBA00001933"/>
    </source>
</evidence>
<keyword evidence="4" id="KW-0808">Transferase</keyword>
<evidence type="ECO:0000256" key="5">
    <source>
        <dbReference type="ARBA" id="ARBA00022723"/>
    </source>
</evidence>
<name>A0A0F9NA92_9ZZZZ</name>
<dbReference type="Pfam" id="PF00266">
    <property type="entry name" value="Aminotran_5"/>
    <property type="match status" value="1"/>
</dbReference>
<evidence type="ECO:0000256" key="8">
    <source>
        <dbReference type="ARBA" id="ARBA00023014"/>
    </source>
</evidence>
<dbReference type="InterPro" id="IPR016454">
    <property type="entry name" value="Cysteine_dSase"/>
</dbReference>
<sequence length="317" mass="34559">MQAGQTVYLDYQATTPVDPRVAKIMAITSETHFANPHSVAHVLGQAAEKAVEKARADIEDFIGAQTEEVIFTSGATESNNQAIASVLFANTRSRRKVLISEIEHKCIKNAAYFYAAKLNYQVEEIPVHTSGLIDVDAYQQLLSDDVLLVCIMAVNNEIGTVQDIPYLAEQAHKVGALFHCDAAQAPETLDIDVNDWGVDMLSLSAHKSYGPKGIGAIYINNALQATLPPLIHGGGQQFGMRSGTVATPLCIGFAESLNIIKQEGQQNRQQLAVLKQFLLDQLTQSGIEFQVNGSLENRHVGNLNIQFIGFDAPNLWL</sequence>
<dbReference type="PIRSF" id="PIRSF005572">
    <property type="entry name" value="NifS"/>
    <property type="match status" value="1"/>
</dbReference>
<dbReference type="GO" id="GO:0046872">
    <property type="term" value="F:metal ion binding"/>
    <property type="evidence" value="ECO:0007669"/>
    <property type="project" value="UniProtKB-KW"/>
</dbReference>
<dbReference type="GO" id="GO:0031071">
    <property type="term" value="F:cysteine desulfurase activity"/>
    <property type="evidence" value="ECO:0007669"/>
    <property type="project" value="UniProtKB-EC"/>
</dbReference>
<evidence type="ECO:0000256" key="7">
    <source>
        <dbReference type="ARBA" id="ARBA00023004"/>
    </source>
</evidence>
<comment type="caution">
    <text evidence="10">The sequence shown here is derived from an EMBL/GenBank/DDBJ whole genome shotgun (WGS) entry which is preliminary data.</text>
</comment>
<dbReference type="PANTHER" id="PTHR11601">
    <property type="entry name" value="CYSTEINE DESULFURYLASE FAMILY MEMBER"/>
    <property type="match status" value="1"/>
</dbReference>